<name>A0A1I3RRF1_9SPHI</name>
<dbReference type="Proteomes" id="UP000198670">
    <property type="component" value="Unassembled WGS sequence"/>
</dbReference>
<dbReference type="InterPro" id="IPR008969">
    <property type="entry name" value="CarboxyPept-like_regulatory"/>
</dbReference>
<organism evidence="3 4">
    <name type="scientific">Parapedobacter indicus</name>
    <dbReference type="NCBI Taxonomy" id="1477437"/>
    <lineage>
        <taxon>Bacteria</taxon>
        <taxon>Pseudomonadati</taxon>
        <taxon>Bacteroidota</taxon>
        <taxon>Sphingobacteriia</taxon>
        <taxon>Sphingobacteriales</taxon>
        <taxon>Sphingobacteriaceae</taxon>
        <taxon>Parapedobacter</taxon>
    </lineage>
</organism>
<dbReference type="Gene3D" id="2.60.40.1120">
    <property type="entry name" value="Carboxypeptidase-like, regulatory domain"/>
    <property type="match status" value="1"/>
</dbReference>
<protein>
    <submittedName>
        <fullName evidence="3">CarboxypepD_reg-like domain-containing protein</fullName>
    </submittedName>
</protein>
<dbReference type="OrthoDB" id="1086219at2"/>
<evidence type="ECO:0000259" key="2">
    <source>
        <dbReference type="Pfam" id="PF14905"/>
    </source>
</evidence>
<feature type="domain" description="Outer membrane protein beta-barrel" evidence="2">
    <location>
        <begin position="425"/>
        <end position="891"/>
    </location>
</feature>
<gene>
    <name evidence="3" type="ORF">SAMN05444682_110109</name>
</gene>
<feature type="chain" id="PRO_5011635778" evidence="1">
    <location>
        <begin position="20"/>
        <end position="910"/>
    </location>
</feature>
<dbReference type="AlphaFoldDB" id="A0A1I3RRF1"/>
<dbReference type="Pfam" id="PF13715">
    <property type="entry name" value="CarbopepD_reg_2"/>
    <property type="match status" value="1"/>
</dbReference>
<evidence type="ECO:0000313" key="3">
    <source>
        <dbReference type="EMBL" id="SFJ49113.1"/>
    </source>
</evidence>
<accession>A0A1I3RRF1</accession>
<dbReference type="SUPFAM" id="SSF56935">
    <property type="entry name" value="Porins"/>
    <property type="match status" value="1"/>
</dbReference>
<reference evidence="3 4" key="1">
    <citation type="submission" date="2016-10" db="EMBL/GenBank/DDBJ databases">
        <authorList>
            <person name="de Groot N.N."/>
        </authorList>
    </citation>
    <scope>NUCLEOTIDE SEQUENCE [LARGE SCALE GENOMIC DNA]</scope>
    <source>
        <strain evidence="3 4">RK1</strain>
    </source>
</reference>
<keyword evidence="1" id="KW-0732">Signal</keyword>
<feature type="signal peptide" evidence="1">
    <location>
        <begin position="1"/>
        <end position="19"/>
    </location>
</feature>
<dbReference type="EMBL" id="FOQO01000010">
    <property type="protein sequence ID" value="SFJ49113.1"/>
    <property type="molecule type" value="Genomic_DNA"/>
</dbReference>
<keyword evidence="4" id="KW-1185">Reference proteome</keyword>
<dbReference type="SUPFAM" id="SSF49464">
    <property type="entry name" value="Carboxypeptidase regulatory domain-like"/>
    <property type="match status" value="1"/>
</dbReference>
<dbReference type="Pfam" id="PF14905">
    <property type="entry name" value="OMP_b-brl_3"/>
    <property type="match status" value="1"/>
</dbReference>
<evidence type="ECO:0000256" key="1">
    <source>
        <dbReference type="SAM" id="SignalP"/>
    </source>
</evidence>
<dbReference type="STRING" id="1477437.SAMN05444682_110109"/>
<dbReference type="RefSeq" id="WP_090629622.1">
    <property type="nucleotide sequence ID" value="NZ_FOQO01000010.1"/>
</dbReference>
<dbReference type="InterPro" id="IPR041700">
    <property type="entry name" value="OMP_b-brl_3"/>
</dbReference>
<evidence type="ECO:0000313" key="4">
    <source>
        <dbReference type="Proteomes" id="UP000198670"/>
    </source>
</evidence>
<sequence>MKYLFFAVLPFLCIQFVQAQQYRIQGRVFAANDSVPFPNATVSLLYKTDSPAVSEAVSRMDGTFELKAINTGAYVLRIQYLGYENTEKPINVTGNTNVGSLYLSEGAQLLDEITILGRPPVGKQRGDTIQFNAAAFQTMKDATAQNLIEKMPGMGSEDGNLQAQGENIVQILVDGKPFFGTDVKAALQNLPAEIIQSVEVYDKLSDKAELSGFDDGERQKTINIITKPNSRRGLFGKSSAGYGDGDRYLVGASINAFNEQQRLTITGLTNNINAVDYSADPNSQGEVNPQNGIINTNRIGLNYTDTWGEKVEINASYLFNHRKNIGEASLFRKYVLPDDDGQRYTESSTNTRRNMDHRFNMRFEYQIDSNNRILFLPNFSAETDKENSFFTGNTLADSGPVNQTENHRQADNSDIDFNSRLYYSHRFAKKGRSLRLGLETGDHRNDDDADRQTENVFYDPAERLETINQQIVRARKGFDWEASAGYTEPIGKRGMVELEYEVGKRNNDSDQLTYDTDEMGTRLRLDTALSNTFNSKYLTQEAEIGYQYKGEKLRAQVEAEFQLAKLANDQEFPAMFDLQRTFRSVLPSVRLDYKFTDSKNLEFDYDARTNAPGIGDLQAVIDNSNPLHLRTGNPDLDQSYSNRFSLRYRSYNPETERSFFAMIRSTVTDNNVVTHTTIAQEPIELADGIVLERGSQLSRPVNLDGYWDLHSFFHYGLPVRFLPSNFNFYGGIRYSHSPGMINEQINTVNTTRFFGGVSLSSNISDRIDFNIWSRSGYNIAENSLQPTLNTNFFNQNTHINYNWILWQNLVYRLDLNHQFNTGLSEGYDNSIFLVNMAIGKKFLRSERAEVSLNVYDLFGQNNNIRRDITETYIQDSQSNVLQRYFMLSLTYNIRYFARGTTMKDYEELYN</sequence>
<proteinExistence type="predicted"/>